<dbReference type="PANTHER" id="PTHR21137">
    <property type="entry name" value="ODORANT RECEPTOR"/>
    <property type="match status" value="1"/>
</dbReference>
<dbReference type="GO" id="GO:0007165">
    <property type="term" value="P:signal transduction"/>
    <property type="evidence" value="ECO:0007669"/>
    <property type="project" value="UniProtKB-KW"/>
</dbReference>
<evidence type="ECO:0000256" key="3">
    <source>
        <dbReference type="ARBA" id="ARBA00022692"/>
    </source>
</evidence>
<evidence type="ECO:0000256" key="1">
    <source>
        <dbReference type="ARBA" id="ARBA00004141"/>
    </source>
</evidence>
<dbReference type="PANTHER" id="PTHR21137:SF42">
    <property type="entry name" value="ODORANT RECEPTOR 83A"/>
    <property type="match status" value="1"/>
</dbReference>
<comment type="caution">
    <text evidence="9">Lacks conserved residue(s) required for the propagation of feature annotation.</text>
</comment>
<evidence type="ECO:0000256" key="5">
    <source>
        <dbReference type="ARBA" id="ARBA00022989"/>
    </source>
</evidence>
<feature type="transmembrane region" description="Helical" evidence="9">
    <location>
        <begin position="297"/>
        <end position="316"/>
    </location>
</feature>
<name>A0A857N2M0_9HYME</name>
<protein>
    <recommendedName>
        <fullName evidence="9">Odorant receptor</fullName>
    </recommendedName>
</protein>
<keyword evidence="8 9" id="KW-0807">Transducer</keyword>
<evidence type="ECO:0000256" key="8">
    <source>
        <dbReference type="ARBA" id="ARBA00023224"/>
    </source>
</evidence>
<sequence length="391" mass="44892">MAPAMQIDLSRTAEVINWNRRIFSVLGIWPPSIDDRIFSFFFVYLTIHCCLEYAELIEYIDDLEYVVANLTENTILTMILFKIGAYRFNAKQLREVLEDIEDDFTNTKYKTTEERLAFFEYNATSKRFIKIAIPLIFAAAFMFYLRPLTGQLSASKSHAENTSAVYVIPYRTRLFFEVTELRTYVLVYVCQIPIVPLVTFGYTGTDCLLVTLMLHVCGQLSALSHRVKEVTTSPLGYRHVIRELVTNHLRLIRLVNILDSAFNLLLLQQLVGITIILCLVGYNVIANSEDGQKAHLFTHLLYASSMLLLLFGYCLIGECLINESVNLGNAFYDCNWYEVPPKHLKLFLVCMARSQSPLVLTAGRFYIFSLQSFTDVMKSSMAYLSMLRTFL</sequence>
<dbReference type="GO" id="GO:0005549">
    <property type="term" value="F:odorant binding"/>
    <property type="evidence" value="ECO:0007669"/>
    <property type="project" value="InterPro"/>
</dbReference>
<keyword evidence="6 9" id="KW-0472">Membrane</keyword>
<evidence type="ECO:0000256" key="2">
    <source>
        <dbReference type="ARBA" id="ARBA00022606"/>
    </source>
</evidence>
<feature type="transmembrane region" description="Helical" evidence="9">
    <location>
        <begin position="261"/>
        <end position="285"/>
    </location>
</feature>
<keyword evidence="2 9" id="KW-0716">Sensory transduction</keyword>
<evidence type="ECO:0000256" key="4">
    <source>
        <dbReference type="ARBA" id="ARBA00022725"/>
    </source>
</evidence>
<evidence type="ECO:0000256" key="9">
    <source>
        <dbReference type="RuleBase" id="RU351113"/>
    </source>
</evidence>
<keyword evidence="7 9" id="KW-0675">Receptor</keyword>
<evidence type="ECO:0000256" key="7">
    <source>
        <dbReference type="ARBA" id="ARBA00023170"/>
    </source>
</evidence>
<feature type="transmembrane region" description="Helical" evidence="9">
    <location>
        <begin position="128"/>
        <end position="145"/>
    </location>
</feature>
<accession>A0A857N2M0</accession>
<feature type="transmembrane region" description="Helical" evidence="9">
    <location>
        <begin position="183"/>
        <end position="203"/>
    </location>
</feature>
<dbReference type="InterPro" id="IPR004117">
    <property type="entry name" value="7tm6_olfct_rcpt"/>
</dbReference>
<dbReference type="GO" id="GO:0005886">
    <property type="term" value="C:plasma membrane"/>
    <property type="evidence" value="ECO:0007669"/>
    <property type="project" value="UniProtKB-SubCell"/>
</dbReference>
<comment type="subcellular location">
    <subcellularLocation>
        <location evidence="9">Cell membrane</location>
        <topology evidence="9">Multi-pass membrane protein</topology>
    </subcellularLocation>
    <subcellularLocation>
        <location evidence="1">Membrane</location>
        <topology evidence="1">Multi-pass membrane protein</topology>
    </subcellularLocation>
</comment>
<comment type="similarity">
    <text evidence="9">Belongs to the insect chemoreceptor superfamily. Heteromeric odorant receptor channel (TC 1.A.69) family.</text>
</comment>
<dbReference type="AlphaFoldDB" id="A0A857N2M0"/>
<dbReference type="GO" id="GO:0004984">
    <property type="term" value="F:olfactory receptor activity"/>
    <property type="evidence" value="ECO:0007669"/>
    <property type="project" value="InterPro"/>
</dbReference>
<organism evidence="10">
    <name type="scientific">Sirex nitobei</name>
    <dbReference type="NCBI Taxonomy" id="1602346"/>
    <lineage>
        <taxon>Eukaryota</taxon>
        <taxon>Metazoa</taxon>
        <taxon>Ecdysozoa</taxon>
        <taxon>Arthropoda</taxon>
        <taxon>Hexapoda</taxon>
        <taxon>Insecta</taxon>
        <taxon>Pterygota</taxon>
        <taxon>Neoptera</taxon>
        <taxon>Endopterygota</taxon>
        <taxon>Hymenoptera</taxon>
        <taxon>Siricoidea</taxon>
        <taxon>Siricidae</taxon>
        <taxon>Sirex</taxon>
    </lineage>
</organism>
<keyword evidence="3 9" id="KW-0812">Transmembrane</keyword>
<evidence type="ECO:0000313" key="10">
    <source>
        <dbReference type="EMBL" id="QHN69159.1"/>
    </source>
</evidence>
<keyword evidence="5 9" id="KW-1133">Transmembrane helix</keyword>
<keyword evidence="4 9" id="KW-0552">Olfaction</keyword>
<evidence type="ECO:0000256" key="6">
    <source>
        <dbReference type="ARBA" id="ARBA00023136"/>
    </source>
</evidence>
<proteinExistence type="evidence at transcript level"/>
<dbReference type="Pfam" id="PF02949">
    <property type="entry name" value="7tm_6"/>
    <property type="match status" value="1"/>
</dbReference>
<dbReference type="EMBL" id="MK749062">
    <property type="protein sequence ID" value="QHN69159.1"/>
    <property type="molecule type" value="mRNA"/>
</dbReference>
<reference evidence="10" key="1">
    <citation type="submission" date="2019-04" db="EMBL/GenBank/DDBJ databases">
        <authorList>
            <person name="Guo B."/>
            <person name="Lu P."/>
        </authorList>
    </citation>
    <scope>NUCLEOTIDE SEQUENCE</scope>
</reference>